<proteinExistence type="predicted"/>
<feature type="compositionally biased region" description="Basic and acidic residues" evidence="1">
    <location>
        <begin position="472"/>
        <end position="495"/>
    </location>
</feature>
<evidence type="ECO:0000256" key="1">
    <source>
        <dbReference type="SAM" id="MobiDB-lite"/>
    </source>
</evidence>
<name>A0A9Q3GRN4_9BASI</name>
<reference evidence="2" key="1">
    <citation type="submission" date="2021-03" db="EMBL/GenBank/DDBJ databases">
        <title>Draft genome sequence of rust myrtle Austropuccinia psidii MF-1, a brazilian biotype.</title>
        <authorList>
            <person name="Quecine M.C."/>
            <person name="Pachon D.M.R."/>
            <person name="Bonatelli M.L."/>
            <person name="Correr F.H."/>
            <person name="Franceschini L.M."/>
            <person name="Leite T.F."/>
            <person name="Margarido G.R.A."/>
            <person name="Almeida C.A."/>
            <person name="Ferrarezi J.A."/>
            <person name="Labate C.A."/>
        </authorList>
    </citation>
    <scope>NUCLEOTIDE SEQUENCE</scope>
    <source>
        <strain evidence="2">MF-1</strain>
    </source>
</reference>
<feature type="compositionally biased region" description="Low complexity" evidence="1">
    <location>
        <begin position="184"/>
        <end position="195"/>
    </location>
</feature>
<feature type="compositionally biased region" description="Polar residues" evidence="1">
    <location>
        <begin position="124"/>
        <end position="141"/>
    </location>
</feature>
<feature type="compositionally biased region" description="Polar residues" evidence="1">
    <location>
        <begin position="315"/>
        <end position="331"/>
    </location>
</feature>
<dbReference type="AlphaFoldDB" id="A0A9Q3GRN4"/>
<feature type="compositionally biased region" description="Polar residues" evidence="1">
    <location>
        <begin position="172"/>
        <end position="183"/>
    </location>
</feature>
<evidence type="ECO:0000313" key="3">
    <source>
        <dbReference type="Proteomes" id="UP000765509"/>
    </source>
</evidence>
<keyword evidence="3" id="KW-1185">Reference proteome</keyword>
<feature type="compositionally biased region" description="Basic and acidic residues" evidence="1">
    <location>
        <begin position="558"/>
        <end position="573"/>
    </location>
</feature>
<feature type="compositionally biased region" description="Basic residues" evidence="1">
    <location>
        <begin position="574"/>
        <end position="583"/>
    </location>
</feature>
<dbReference type="Proteomes" id="UP000765509">
    <property type="component" value="Unassembled WGS sequence"/>
</dbReference>
<feature type="compositionally biased region" description="Polar residues" evidence="1">
    <location>
        <begin position="152"/>
        <end position="162"/>
    </location>
</feature>
<feature type="compositionally biased region" description="Basic residues" evidence="1">
    <location>
        <begin position="670"/>
        <end position="681"/>
    </location>
</feature>
<feature type="region of interest" description="Disordered" evidence="1">
    <location>
        <begin position="442"/>
        <end position="599"/>
    </location>
</feature>
<feature type="region of interest" description="Disordered" evidence="1">
    <location>
        <begin position="659"/>
        <end position="681"/>
    </location>
</feature>
<gene>
    <name evidence="2" type="ORF">O181_016289</name>
</gene>
<feature type="region of interest" description="Disordered" evidence="1">
    <location>
        <begin position="102"/>
        <end position="205"/>
    </location>
</feature>
<feature type="compositionally biased region" description="Polar residues" evidence="1">
    <location>
        <begin position="526"/>
        <end position="542"/>
    </location>
</feature>
<comment type="caution">
    <text evidence="2">The sequence shown here is derived from an EMBL/GenBank/DDBJ whole genome shotgun (WGS) entry which is preliminary data.</text>
</comment>
<feature type="region of interest" description="Disordered" evidence="1">
    <location>
        <begin position="314"/>
        <end position="343"/>
    </location>
</feature>
<organism evidence="2 3">
    <name type="scientific">Austropuccinia psidii MF-1</name>
    <dbReference type="NCBI Taxonomy" id="1389203"/>
    <lineage>
        <taxon>Eukaryota</taxon>
        <taxon>Fungi</taxon>
        <taxon>Dikarya</taxon>
        <taxon>Basidiomycota</taxon>
        <taxon>Pucciniomycotina</taxon>
        <taxon>Pucciniomycetes</taxon>
        <taxon>Pucciniales</taxon>
        <taxon>Sphaerophragmiaceae</taxon>
        <taxon>Austropuccinia</taxon>
    </lineage>
</organism>
<protein>
    <submittedName>
        <fullName evidence="2">Uncharacterized protein</fullName>
    </submittedName>
</protein>
<feature type="compositionally biased region" description="Basic and acidic residues" evidence="1">
    <location>
        <begin position="111"/>
        <end position="123"/>
    </location>
</feature>
<accession>A0A9Q3GRN4</accession>
<sequence>MAAPLSCLLRCSAMMKCPHPEVHLLLILRYHVWILVLSVIPNLFLLFSKISPSVSAKPAFPFKEVHSRGETLLPLSSLRRDEAPAISVCQELHRLPDHLNRIEEQTVPQRHAPETTELRKDGHTLSTPFQEQRAPPSQAQAKNPKKKHAVVSTGTNSESGANMPQVPEAAHNQAQNIGPTTDHSVASSSSSAKVSTTPKLPNVAYPNNGPVAQPDQPLLAEQYVRQAHLRHSPSFQDYLSAGHAPSAHQIRPASSQANAEDFEMRPYVSGWVGTQVVLWNPFEVQWRPYSYRRRPEAYNCRASRRGSPMLLSAPRRTQSFQTRPLSTSSQAPGRASITGRQAPEVPQRIVVDGRGETSKSFLAEHTQKNSEKELKGILKGVSIKTNRNDALAALSSGAKTNDEVTDFAKADDALAPQSGAQQKRVHFAHNFLKDSLTTFQPHRVDQNLPKNKLASPEKHEATPLNSLVTDLARADPKATSDKQNKLSLERKDEPISKAQNQGENSRGFPEFKLSHEAGTIKKKPSIYSNAARSNIGDQNQGLDDTKPELVTSQSSDLNLKEKEKNMLPHADHRGKAKKSKKKGLQNPKLPHMEEPTTNSQGNKFLTGLLGLVPVKKILDVSFTPTGFLRFLVNARIKMEDGWSKVKQLLTLRRKIQMEEPNKSTKATSITKKKRNKKCKRI</sequence>
<evidence type="ECO:0000313" key="2">
    <source>
        <dbReference type="EMBL" id="MBW0476574.1"/>
    </source>
</evidence>
<dbReference type="EMBL" id="AVOT02004515">
    <property type="protein sequence ID" value="MBW0476574.1"/>
    <property type="molecule type" value="Genomic_DNA"/>
</dbReference>